<gene>
    <name evidence="3" type="ORF">NBRC3257_3335</name>
</gene>
<reference evidence="3 4" key="1">
    <citation type="submission" date="2013-08" db="EMBL/GenBank/DDBJ databases">
        <title>Gluconobacter thailandicus NBRC 3257 whole genome sequence.</title>
        <authorList>
            <person name="Matsutani M."/>
            <person name="Yakushi T."/>
            <person name="Matsushita K."/>
        </authorList>
    </citation>
    <scope>NUCLEOTIDE SEQUENCE [LARGE SCALE GENOMIC DNA]</scope>
    <source>
        <strain evidence="3 4">NBRC 3257</strain>
    </source>
</reference>
<name>A0ABQ0J1K8_GLUTH</name>
<feature type="transmembrane region" description="Helical" evidence="2">
    <location>
        <begin position="135"/>
        <end position="154"/>
    </location>
</feature>
<feature type="transmembrane region" description="Helical" evidence="2">
    <location>
        <begin position="213"/>
        <end position="229"/>
    </location>
</feature>
<evidence type="ECO:0000256" key="2">
    <source>
        <dbReference type="SAM" id="Phobius"/>
    </source>
</evidence>
<keyword evidence="2" id="KW-0472">Membrane</keyword>
<keyword evidence="4" id="KW-1185">Reference proteome</keyword>
<evidence type="ECO:0000256" key="1">
    <source>
        <dbReference type="SAM" id="MobiDB-lite"/>
    </source>
</evidence>
<feature type="transmembrane region" description="Helical" evidence="2">
    <location>
        <begin position="188"/>
        <end position="206"/>
    </location>
</feature>
<organism evidence="3 4">
    <name type="scientific">Gluconobacter thailandicus NBRC 3257</name>
    <dbReference type="NCBI Taxonomy" id="1381097"/>
    <lineage>
        <taxon>Bacteria</taxon>
        <taxon>Pseudomonadati</taxon>
        <taxon>Pseudomonadota</taxon>
        <taxon>Alphaproteobacteria</taxon>
        <taxon>Acetobacterales</taxon>
        <taxon>Acetobacteraceae</taxon>
        <taxon>Gluconobacter</taxon>
    </lineage>
</organism>
<proteinExistence type="predicted"/>
<evidence type="ECO:0000313" key="3">
    <source>
        <dbReference type="EMBL" id="GAD28336.1"/>
    </source>
</evidence>
<accession>A0ABQ0J1K8</accession>
<keyword evidence="2" id="KW-1133">Transmembrane helix</keyword>
<dbReference type="Proteomes" id="UP000018209">
    <property type="component" value="Unassembled WGS sequence"/>
</dbReference>
<protein>
    <submittedName>
        <fullName evidence="3">Uncharacterized protein</fullName>
    </submittedName>
</protein>
<comment type="caution">
    <text evidence="3">The sequence shown here is derived from an EMBL/GenBank/DDBJ whole genome shotgun (WGS) entry which is preliminary data.</text>
</comment>
<sequence>MVMTVSPLQNVAPEEANTFPGKSQTSRVPHEPEHRGVIIKIPDATPGLIVADGQQYSFMLPKVWQGTAAPARNQKVVFTLAANGDVNAVRLLGRDVLTHETLSALGQTLRSNGGTFGEKVLPLLQAQKDRMTMPGVVLSGALLLGFFVLPGWSLEAGNTILGVNLAYTVSQLLGVDASAADLTVHFGFWRLIGCLVIVLPWIAPWLTFKRAQMLNVLPLVFLITLPLVVHTKLRHFAADAVKSTGQLFGGLGGDGAMQRDMQVMVEKQVSSLIHATSWKSGYWIALIAALGLAGLALKSRQGGIRH</sequence>
<feature type="transmembrane region" description="Helical" evidence="2">
    <location>
        <begin position="280"/>
        <end position="297"/>
    </location>
</feature>
<evidence type="ECO:0000313" key="4">
    <source>
        <dbReference type="Proteomes" id="UP000018209"/>
    </source>
</evidence>
<feature type="region of interest" description="Disordered" evidence="1">
    <location>
        <begin position="1"/>
        <end position="32"/>
    </location>
</feature>
<keyword evidence="2" id="KW-0812">Transmembrane</keyword>
<dbReference type="EMBL" id="BASM01000088">
    <property type="protein sequence ID" value="GAD28336.1"/>
    <property type="molecule type" value="Genomic_DNA"/>
</dbReference>